<dbReference type="EMBL" id="JAAIUW010000006">
    <property type="protein sequence ID" value="KAF7826015.1"/>
    <property type="molecule type" value="Genomic_DNA"/>
</dbReference>
<accession>A0A834TTC6</accession>
<dbReference type="InterPro" id="IPR053151">
    <property type="entry name" value="RNase_H-like"/>
</dbReference>
<dbReference type="PANTHER" id="PTHR47723">
    <property type="entry name" value="OS05G0353850 PROTEIN"/>
    <property type="match status" value="1"/>
</dbReference>
<keyword evidence="3" id="KW-1185">Reference proteome</keyword>
<dbReference type="InterPro" id="IPR036397">
    <property type="entry name" value="RNaseH_sf"/>
</dbReference>
<comment type="caution">
    <text evidence="2">The sequence shown here is derived from an EMBL/GenBank/DDBJ whole genome shotgun (WGS) entry which is preliminary data.</text>
</comment>
<evidence type="ECO:0000313" key="2">
    <source>
        <dbReference type="EMBL" id="KAF7826015.1"/>
    </source>
</evidence>
<proteinExistence type="predicted"/>
<reference evidence="2" key="1">
    <citation type="submission" date="2020-09" db="EMBL/GenBank/DDBJ databases">
        <title>Genome-Enabled Discovery of Anthraquinone Biosynthesis in Senna tora.</title>
        <authorList>
            <person name="Kang S.-H."/>
            <person name="Pandey R.P."/>
            <person name="Lee C.-M."/>
            <person name="Sim J.-S."/>
            <person name="Jeong J.-T."/>
            <person name="Choi B.-S."/>
            <person name="Jung M."/>
            <person name="Ginzburg D."/>
            <person name="Zhao K."/>
            <person name="Won S.Y."/>
            <person name="Oh T.-J."/>
            <person name="Yu Y."/>
            <person name="Kim N.-H."/>
            <person name="Lee O.R."/>
            <person name="Lee T.-H."/>
            <person name="Bashyal P."/>
            <person name="Kim T.-S."/>
            <person name="Lee W.-H."/>
            <person name="Kawkins C."/>
            <person name="Kim C.-K."/>
            <person name="Kim J.S."/>
            <person name="Ahn B.O."/>
            <person name="Rhee S.Y."/>
            <person name="Sohng J.K."/>
        </authorList>
    </citation>
    <scope>NUCLEOTIDE SEQUENCE</scope>
    <source>
        <tissue evidence="2">Leaf</tissue>
    </source>
</reference>
<dbReference type="GO" id="GO:0004523">
    <property type="term" value="F:RNA-DNA hybrid ribonuclease activity"/>
    <property type="evidence" value="ECO:0007669"/>
    <property type="project" value="InterPro"/>
</dbReference>
<dbReference type="InterPro" id="IPR012337">
    <property type="entry name" value="RNaseH-like_sf"/>
</dbReference>
<dbReference type="CDD" id="cd06222">
    <property type="entry name" value="RNase_H_like"/>
    <property type="match status" value="1"/>
</dbReference>
<protein>
    <submittedName>
        <fullName evidence="2">LINE-type retrotransposon LIb DNA</fullName>
    </submittedName>
</protein>
<dbReference type="Proteomes" id="UP000634136">
    <property type="component" value="Unassembled WGS sequence"/>
</dbReference>
<organism evidence="2 3">
    <name type="scientific">Senna tora</name>
    <dbReference type="NCBI Taxonomy" id="362788"/>
    <lineage>
        <taxon>Eukaryota</taxon>
        <taxon>Viridiplantae</taxon>
        <taxon>Streptophyta</taxon>
        <taxon>Embryophyta</taxon>
        <taxon>Tracheophyta</taxon>
        <taxon>Spermatophyta</taxon>
        <taxon>Magnoliopsida</taxon>
        <taxon>eudicotyledons</taxon>
        <taxon>Gunneridae</taxon>
        <taxon>Pentapetalae</taxon>
        <taxon>rosids</taxon>
        <taxon>fabids</taxon>
        <taxon>Fabales</taxon>
        <taxon>Fabaceae</taxon>
        <taxon>Caesalpinioideae</taxon>
        <taxon>Cassia clade</taxon>
        <taxon>Senna</taxon>
    </lineage>
</organism>
<name>A0A834TTC6_9FABA</name>
<dbReference type="OrthoDB" id="1731261at2759"/>
<dbReference type="InterPro" id="IPR044730">
    <property type="entry name" value="RNase_H-like_dom_plant"/>
</dbReference>
<feature type="domain" description="RNase H type-1" evidence="1">
    <location>
        <begin position="210"/>
        <end position="329"/>
    </location>
</feature>
<gene>
    <name evidence="2" type="ORF">G2W53_017179</name>
</gene>
<dbReference type="Gene3D" id="3.30.420.10">
    <property type="entry name" value="Ribonuclease H-like superfamily/Ribonuclease H"/>
    <property type="match status" value="1"/>
</dbReference>
<dbReference type="SUPFAM" id="SSF53098">
    <property type="entry name" value="Ribonuclease H-like"/>
    <property type="match status" value="1"/>
</dbReference>
<dbReference type="GO" id="GO:0003676">
    <property type="term" value="F:nucleic acid binding"/>
    <property type="evidence" value="ECO:0007669"/>
    <property type="project" value="InterPro"/>
</dbReference>
<dbReference type="PANTHER" id="PTHR47723:SF19">
    <property type="entry name" value="POLYNUCLEOTIDYL TRANSFERASE, RIBONUCLEASE H-LIKE SUPERFAMILY PROTEIN"/>
    <property type="match status" value="1"/>
</dbReference>
<evidence type="ECO:0000259" key="1">
    <source>
        <dbReference type="Pfam" id="PF13456"/>
    </source>
</evidence>
<dbReference type="InterPro" id="IPR002156">
    <property type="entry name" value="RNaseH_domain"/>
</dbReference>
<dbReference type="Pfam" id="PF13456">
    <property type="entry name" value="RVT_3"/>
    <property type="match status" value="1"/>
</dbReference>
<sequence length="365" mass="40607">MQAIFLPINIHNKIDKINRNFLWGHSHDSRKLHYVNWNTITQPKTFGGLGIRQSHKVNECYMAKILWNIKTDNNSLSSQIIKAKYGQNLERNIHSKSYIRRSLDKGLSVFNLGLAWRIGNGLSINFWHDKWLPSGNVRSSISGPLSLQDSHKSVSNVFSNGLSDISLSPPPSIIDEISSSFISLNNSPDFPAWPASNSGAFSINSFFKLNIDGSAVEGKLGAGGVIRNDAGCFIAGFSKFIGSGSALQAEFWALQLGLQLAIDQGIKNLEIESDALSLVQLFLNPNISHHHKFFSVISNCRHLTLCFDNWKLSHIYREANFVADSLANLGRLSRSPLMTFFSPPDCSVDHLLHDSSSFGKFRCTK</sequence>
<dbReference type="AlphaFoldDB" id="A0A834TTC6"/>
<evidence type="ECO:0000313" key="3">
    <source>
        <dbReference type="Proteomes" id="UP000634136"/>
    </source>
</evidence>